<dbReference type="InterPro" id="IPR051604">
    <property type="entry name" value="Ergot_Alk_Oxidoreductase"/>
</dbReference>
<dbReference type="InterPro" id="IPR036291">
    <property type="entry name" value="NAD(P)-bd_dom_sf"/>
</dbReference>
<gene>
    <name evidence="2" type="ORF">AVDCRST_MAG45-184</name>
</gene>
<dbReference type="Pfam" id="PF13460">
    <property type="entry name" value="NAD_binding_10"/>
    <property type="match status" value="1"/>
</dbReference>
<dbReference type="SUPFAM" id="SSF51735">
    <property type="entry name" value="NAD(P)-binding Rossmann-fold domains"/>
    <property type="match status" value="1"/>
</dbReference>
<dbReference type="AlphaFoldDB" id="A0A6J4RUB5"/>
<accession>A0A6J4RUB5</accession>
<evidence type="ECO:0000259" key="1">
    <source>
        <dbReference type="Pfam" id="PF13460"/>
    </source>
</evidence>
<dbReference type="InterPro" id="IPR016040">
    <property type="entry name" value="NAD(P)-bd_dom"/>
</dbReference>
<reference evidence="2" key="1">
    <citation type="submission" date="2020-02" db="EMBL/GenBank/DDBJ databases">
        <authorList>
            <person name="Meier V. D."/>
        </authorList>
    </citation>
    <scope>NUCLEOTIDE SEQUENCE</scope>
    <source>
        <strain evidence="2">AVDCRST_MAG45</strain>
    </source>
</reference>
<dbReference type="PANTHER" id="PTHR43162">
    <property type="match status" value="1"/>
</dbReference>
<evidence type="ECO:0000313" key="2">
    <source>
        <dbReference type="EMBL" id="CAA9481200.1"/>
    </source>
</evidence>
<dbReference type="EMBL" id="CADCVU010000013">
    <property type="protein sequence ID" value="CAA9481200.1"/>
    <property type="molecule type" value="Genomic_DNA"/>
</dbReference>
<sequence length="305" mass="33170">METELVTGATGYVGRRLVDRLRHEGRPVRALARDPSRVEERTGVEVVGGDLLSGDGLEAALDGCSTAYYLVHSMEPGSNGFESRDRRAVDNFVRAARAAGLEGAVYLGGILPADGAHSTHLRSRLEVEETLLAGLPRSTALRASIVVGAQSSSFRMLVRLVERLRIMPFPAWETHSTRPIAERDTLEYLALTPKRPGAEGRSLDIAGPDALSYGRMIERIADLLGVGRIPLRLPLTQTPAASAVVSAVVDQPVELVRPLMESLEHDLLPRDEQAATIYGVEPLPFDRAVERALAAWERTEELAAR</sequence>
<dbReference type="Gene3D" id="3.40.50.720">
    <property type="entry name" value="NAD(P)-binding Rossmann-like Domain"/>
    <property type="match status" value="1"/>
</dbReference>
<protein>
    <recommendedName>
        <fullName evidence="1">NAD(P)-binding domain-containing protein</fullName>
    </recommendedName>
</protein>
<name>A0A6J4RUB5_9ACTN</name>
<dbReference type="PANTHER" id="PTHR43162:SF1">
    <property type="entry name" value="PRESTALK A DIFFERENTIATION PROTEIN A"/>
    <property type="match status" value="1"/>
</dbReference>
<organism evidence="2">
    <name type="scientific">uncultured Solirubrobacterales bacterium</name>
    <dbReference type="NCBI Taxonomy" id="768556"/>
    <lineage>
        <taxon>Bacteria</taxon>
        <taxon>Bacillati</taxon>
        <taxon>Actinomycetota</taxon>
        <taxon>Thermoleophilia</taxon>
        <taxon>Solirubrobacterales</taxon>
        <taxon>environmental samples</taxon>
    </lineage>
</organism>
<feature type="domain" description="NAD(P)-binding" evidence="1">
    <location>
        <begin position="8"/>
        <end position="110"/>
    </location>
</feature>
<proteinExistence type="predicted"/>